<feature type="transmembrane region" description="Helical" evidence="12">
    <location>
        <begin position="917"/>
        <end position="940"/>
    </location>
</feature>
<feature type="transmembrane region" description="Helical" evidence="12">
    <location>
        <begin position="858"/>
        <end position="878"/>
    </location>
</feature>
<protein>
    <recommendedName>
        <fullName evidence="17">Transient receptor potential cation channel subfamily M member 3</fullName>
    </recommendedName>
</protein>
<feature type="transmembrane region" description="Helical" evidence="12">
    <location>
        <begin position="763"/>
        <end position="781"/>
    </location>
</feature>
<dbReference type="PANTHER" id="PTHR13800">
    <property type="entry name" value="TRANSIENT RECEPTOR POTENTIAL CATION CHANNEL, SUBFAMILY M, MEMBER 6"/>
    <property type="match status" value="1"/>
</dbReference>
<dbReference type="Proteomes" id="UP000005408">
    <property type="component" value="Unassembled WGS sequence"/>
</dbReference>
<dbReference type="GO" id="GO:0005886">
    <property type="term" value="C:plasma membrane"/>
    <property type="evidence" value="ECO:0007669"/>
    <property type="project" value="UniProtKB-SubCell"/>
</dbReference>
<keyword evidence="3" id="KW-1003">Cell membrane</keyword>
<keyword evidence="7" id="KW-0106">Calcium</keyword>
<keyword evidence="5" id="KW-0107">Calcium channel</keyword>
<evidence type="ECO:0000256" key="1">
    <source>
        <dbReference type="ARBA" id="ARBA00004651"/>
    </source>
</evidence>
<evidence type="ECO:0000256" key="5">
    <source>
        <dbReference type="ARBA" id="ARBA00022673"/>
    </source>
</evidence>
<keyword evidence="4" id="KW-0109">Calcium transport</keyword>
<evidence type="ECO:0000256" key="7">
    <source>
        <dbReference type="ARBA" id="ARBA00022837"/>
    </source>
</evidence>
<keyword evidence="2" id="KW-0813">Transport</keyword>
<evidence type="ECO:0000256" key="6">
    <source>
        <dbReference type="ARBA" id="ARBA00022692"/>
    </source>
</evidence>
<dbReference type="InterPro" id="IPR015797">
    <property type="entry name" value="NUDIX_hydrolase-like_dom_sf"/>
</dbReference>
<dbReference type="Pfam" id="PF18139">
    <property type="entry name" value="LSDAT_euk"/>
    <property type="match status" value="1"/>
</dbReference>
<evidence type="ECO:0000256" key="8">
    <source>
        <dbReference type="ARBA" id="ARBA00022989"/>
    </source>
</evidence>
<keyword evidence="11" id="KW-0407">Ion channel</keyword>
<feature type="transmembrane region" description="Helical" evidence="12">
    <location>
        <begin position="995"/>
        <end position="1015"/>
    </location>
</feature>
<dbReference type="InterPro" id="IPR057366">
    <property type="entry name" value="TRPM-like"/>
</dbReference>
<organism evidence="15 16">
    <name type="scientific">Magallana gigas</name>
    <name type="common">Pacific oyster</name>
    <name type="synonym">Crassostrea gigas</name>
    <dbReference type="NCBI Taxonomy" id="29159"/>
    <lineage>
        <taxon>Eukaryota</taxon>
        <taxon>Metazoa</taxon>
        <taxon>Spiralia</taxon>
        <taxon>Lophotrochozoa</taxon>
        <taxon>Mollusca</taxon>
        <taxon>Bivalvia</taxon>
        <taxon>Autobranchia</taxon>
        <taxon>Pteriomorphia</taxon>
        <taxon>Ostreida</taxon>
        <taxon>Ostreoidea</taxon>
        <taxon>Ostreidae</taxon>
        <taxon>Magallana</taxon>
    </lineage>
</organism>
<evidence type="ECO:0000256" key="9">
    <source>
        <dbReference type="ARBA" id="ARBA00023065"/>
    </source>
</evidence>
<evidence type="ECO:0000256" key="12">
    <source>
        <dbReference type="SAM" id="Phobius"/>
    </source>
</evidence>
<evidence type="ECO:0000256" key="3">
    <source>
        <dbReference type="ARBA" id="ARBA00022475"/>
    </source>
</evidence>
<dbReference type="GO" id="GO:0005262">
    <property type="term" value="F:calcium channel activity"/>
    <property type="evidence" value="ECO:0007669"/>
    <property type="project" value="UniProtKB-KW"/>
</dbReference>
<dbReference type="InterPro" id="IPR041491">
    <property type="entry name" value="TRPM_SLOG"/>
</dbReference>
<dbReference type="Pfam" id="PF25508">
    <property type="entry name" value="TRPM2"/>
    <property type="match status" value="1"/>
</dbReference>
<feature type="domain" description="TRPM SLOG" evidence="13">
    <location>
        <begin position="97"/>
        <end position="394"/>
    </location>
</feature>
<sequence>METRNSFHSCNNDIYGESEWKAPAGDELKDNLVTMDEDLEEFPEIVQDPVYATVRSTASYISTDSADDLDWLEHSKLAGGIIKFLYEGSTEEKSHTAYYVRVEEEALIDDLARYMSKVWKKRNPDIILSVISSLSHYKKWKNGQEVEDFQAGLIQAMNSTNMWVLTNGLDGGIAKIVGDAARFERERRIILTSRKKDFYVKLSKRDEVDDLPRLTVMGVVPKLQIDFDASKEGIHDSIISLKKSGIKSEALELNSEHSHFIIMEQNTDLKELENFRLRVEERLLMPIGRGKRYRKMQMFDPTLNAGSIPENLPTISSTCTPMVGLLIQGGPIDIDHVVDLLRRKVPVLVVQGSGQAADLLSFVYFEKVNHTGEDYESYVKTELIKRMMNCFPKDFVDDELARNRCRDIFLECVSLAYQDNGRFLTVLDINADPDGLRNLDKYILMTLFESQVSKQGSRFQEQFQSDLKLTLDWNRPDLAASQIFEKYDWTTIKITPELFDKALLKPGREKFVELFLERETILLHEYINYKKLLDLFNNVANPDFFCQICLEGVLAKSPVVLANKGMSYPVGKDFVIGRDCDLNYLLYKLTNLENLVSSKDISMNFSGQFVCDKVTAERKALNALIYWSVLTFNPGVTRVLWKKSDQPMVMALVISMIWHNLAIKWSRDLDTKRQLKQAAIEFGKQAVKLLDLSYSDSCLNTIASLDEKFPELNNKTTIKLAHIARNKFFIAHKSCQKWLVQRWHGNLLIREVDYGVFKLPNWLKIYLSVLFIFPMLFWITYEVKEENGIKLTVEEDEDMDLDQMDTQDLMPMKMKWDKSTKGKMKYQMKEMLSYGRQNLKVPIYLQFYYLWSAPITKFYVSQIFYLFYLTLFSYAVIIPSCGDFYIDLVVYFWTAMIWVEIIRKTIIKRKEYKEMKIFWTVLEIVLIGAFLLVIGLLRIVPKFVPFIKYTTAKFVMSLGLLYFYYRLLSVFLPISPVLGPMIINFKAMMKKDFVTWLRMFLIFMFAGGITIQAVLYPNYYPLDESIIMALSRAFFGMFLTKIDDLDSNEKCESFYDNQTKKVCYNAATSFWNRNTSQIRFQPEYASCPYRSFGGYAIVMQYLVITKLILLTLLYALFSVTNAKVQSESEEIWKYQVYSIIVDFETRLRLPAPLNFISYIIMSLEFIFKKVKHFFGWCCKSSCCRRKDALDGRNKLSIVKVCGSVDYSYWKSCMKKLNEETEKTTKEEARPKEQSQRIEQLVTQSKLQKEFNDKMTEQMSNLERQLIVCSLALEQIAHKIDTIDPKARPELETVTNLHMASRQSPYPQTKLQRFPVFDKFVSWEEPYPTYDPVLYTKPVDEYKESVQNLVDPDFIEITERLIMSSQSQAERVSLLSSTGFQVPMWNNSATYVINDTNVEVNRVSWITKDGMPIRYELDSSNMPINPMGRTGLRGRGKLRRWGPNHCVMLVVSRWKRYQSTSQSQQNFITVDGKKVLEVLVVLKRETGEITLPSGKEYGDISLYSAVCRKFLENIFESSNVELNNNMTEQQMVQFFEQFVEPHPGPFTGFTSGQIYKGYMDDPCNTDNAWREAEVWNIHYHVPDNLDLKIKDKEKKWKEVSSYIRLPGNQNLIVQEAARNQGAYF</sequence>
<feature type="domain" description="TRPM-like" evidence="14">
    <location>
        <begin position="486"/>
        <end position="732"/>
    </location>
</feature>
<evidence type="ECO:0000259" key="13">
    <source>
        <dbReference type="Pfam" id="PF18139"/>
    </source>
</evidence>
<evidence type="ECO:0008006" key="17">
    <source>
        <dbReference type="Google" id="ProtNLM"/>
    </source>
</evidence>
<feature type="transmembrane region" description="Helical" evidence="12">
    <location>
        <begin position="1092"/>
        <end position="1117"/>
    </location>
</feature>
<evidence type="ECO:0000256" key="4">
    <source>
        <dbReference type="ARBA" id="ARBA00022568"/>
    </source>
</evidence>
<keyword evidence="6 12" id="KW-0812">Transmembrane</keyword>
<dbReference type="SUPFAM" id="SSF55811">
    <property type="entry name" value="Nudix"/>
    <property type="match status" value="1"/>
</dbReference>
<proteinExistence type="predicted"/>
<evidence type="ECO:0000256" key="2">
    <source>
        <dbReference type="ARBA" id="ARBA00022448"/>
    </source>
</evidence>
<evidence type="ECO:0000313" key="16">
    <source>
        <dbReference type="Proteomes" id="UP000005408"/>
    </source>
</evidence>
<dbReference type="Gene3D" id="3.90.79.10">
    <property type="entry name" value="Nucleoside Triphosphate Pyrophosphohydrolase"/>
    <property type="match status" value="1"/>
</dbReference>
<reference evidence="15" key="1">
    <citation type="submission" date="2022-08" db="UniProtKB">
        <authorList>
            <consortium name="EnsemblMetazoa"/>
        </authorList>
    </citation>
    <scope>IDENTIFICATION</scope>
    <source>
        <strain evidence="15">05x7-T-G4-1.051#20</strain>
    </source>
</reference>
<keyword evidence="16" id="KW-1185">Reference proteome</keyword>
<dbReference type="Pfam" id="PF25969">
    <property type="entry name" value="NUDT9_N"/>
    <property type="match status" value="1"/>
</dbReference>
<evidence type="ECO:0000256" key="10">
    <source>
        <dbReference type="ARBA" id="ARBA00023136"/>
    </source>
</evidence>
<evidence type="ECO:0000259" key="14">
    <source>
        <dbReference type="Pfam" id="PF25508"/>
    </source>
</evidence>
<accession>A0A8W8NHN9</accession>
<keyword evidence="8 12" id="KW-1133">Transmembrane helix</keyword>
<comment type="subcellular location">
    <subcellularLocation>
        <location evidence="1">Cell membrane</location>
        <topology evidence="1">Multi-pass membrane protein</topology>
    </subcellularLocation>
</comment>
<dbReference type="PANTHER" id="PTHR13800:SF41">
    <property type="entry name" value="PROTEIN CED-11"/>
    <property type="match status" value="1"/>
</dbReference>
<keyword evidence="9" id="KW-0406">Ion transport</keyword>
<dbReference type="EnsemblMetazoa" id="G5861.1">
    <property type="protein sequence ID" value="G5861.1:cds"/>
    <property type="gene ID" value="G5861"/>
</dbReference>
<evidence type="ECO:0000256" key="11">
    <source>
        <dbReference type="ARBA" id="ARBA00023303"/>
    </source>
</evidence>
<feature type="transmembrane region" description="Helical" evidence="12">
    <location>
        <begin position="884"/>
        <end position="902"/>
    </location>
</feature>
<keyword evidence="10 12" id="KW-0472">Membrane</keyword>
<feature type="transmembrane region" description="Helical" evidence="12">
    <location>
        <begin position="960"/>
        <end position="983"/>
    </location>
</feature>
<evidence type="ECO:0000313" key="15">
    <source>
        <dbReference type="EnsemblMetazoa" id="G5861.1:cds"/>
    </source>
</evidence>
<dbReference type="InterPro" id="IPR050927">
    <property type="entry name" value="TRPM"/>
</dbReference>
<name>A0A8W8NHN9_MAGGI</name>